<name>A0A1H9L739_9ACTN</name>
<protein>
    <submittedName>
        <fullName evidence="2">Selenocysteine lyase/Cysteine desulfurase</fullName>
    </submittedName>
</protein>
<dbReference type="RefSeq" id="WP_091184124.1">
    <property type="nucleotide sequence ID" value="NZ_FOFA01000008.1"/>
</dbReference>
<dbReference type="SUPFAM" id="SSF53383">
    <property type="entry name" value="PLP-dependent transferases"/>
    <property type="match status" value="1"/>
</dbReference>
<dbReference type="InterPro" id="IPR015421">
    <property type="entry name" value="PyrdxlP-dep_Trfase_major"/>
</dbReference>
<keyword evidence="2" id="KW-0456">Lyase</keyword>
<dbReference type="PANTHER" id="PTHR43586:SF21">
    <property type="entry name" value="PYRIDOXAL PHOSPHATE (PLP)-DEPENDENT ASPARTATE AMINOTRANSFERASE SUPERFAMILY"/>
    <property type="match status" value="1"/>
</dbReference>
<gene>
    <name evidence="2" type="ORF">SAMN05421756_108190</name>
</gene>
<dbReference type="PANTHER" id="PTHR43586">
    <property type="entry name" value="CYSTEINE DESULFURASE"/>
    <property type="match status" value="1"/>
</dbReference>
<dbReference type="GO" id="GO:0016829">
    <property type="term" value="F:lyase activity"/>
    <property type="evidence" value="ECO:0007669"/>
    <property type="project" value="UniProtKB-KW"/>
</dbReference>
<keyword evidence="3" id="KW-1185">Reference proteome</keyword>
<organism evidence="2 3">
    <name type="scientific">Microlunatus flavus</name>
    <dbReference type="NCBI Taxonomy" id="1036181"/>
    <lineage>
        <taxon>Bacteria</taxon>
        <taxon>Bacillati</taxon>
        <taxon>Actinomycetota</taxon>
        <taxon>Actinomycetes</taxon>
        <taxon>Propionibacteriales</taxon>
        <taxon>Propionibacteriaceae</taxon>
        <taxon>Microlunatus</taxon>
    </lineage>
</organism>
<dbReference type="Pfam" id="PF00266">
    <property type="entry name" value="Aminotran_5"/>
    <property type="match status" value="1"/>
</dbReference>
<dbReference type="AlphaFoldDB" id="A0A1H9L739"/>
<evidence type="ECO:0000313" key="3">
    <source>
        <dbReference type="Proteomes" id="UP000198504"/>
    </source>
</evidence>
<reference evidence="3" key="1">
    <citation type="submission" date="2016-10" db="EMBL/GenBank/DDBJ databases">
        <authorList>
            <person name="Varghese N."/>
            <person name="Submissions S."/>
        </authorList>
    </citation>
    <scope>NUCLEOTIDE SEQUENCE [LARGE SCALE GENOMIC DNA]</scope>
    <source>
        <strain evidence="3">CGMCC 4.6856</strain>
    </source>
</reference>
<sequence>MTTAPPAAPTATLGGWIRRPGYLDTAAYGLPHPAAHAAMSLWLSEWADGAVPYSHWLEGVDAARALFAGLIGMPESSVATGVSTSQLAGQLAQSLRDGARVLAPLGEFASLVYPFLAQRDRGVIVDEVPLSELAHRIDHRSDIVLVSPVSAATGDVAPLDEIAAAVRGSDTRVIVDGAQACGWLNVDWSAFDAVIVPAFKWLCAPRGIAFLSLSRRQLADQRPSSAGWFSHRDGSRPGLHAADQPDARALDISPVWSSWTAAAASLRVLADVGIDAVNQHSVSLANHFRAGLGRPPADTPIVVVPDAPRPVVLREAGLTVTSRANHVRIAFHLGNTKDDADLALEALAR</sequence>
<dbReference type="InterPro" id="IPR015422">
    <property type="entry name" value="PyrdxlP-dep_Trfase_small"/>
</dbReference>
<dbReference type="Gene3D" id="3.40.640.10">
    <property type="entry name" value="Type I PLP-dependent aspartate aminotransferase-like (Major domain)"/>
    <property type="match status" value="1"/>
</dbReference>
<accession>A0A1H9L739</accession>
<feature type="domain" description="Aminotransferase class V" evidence="1">
    <location>
        <begin position="59"/>
        <end position="293"/>
    </location>
</feature>
<dbReference type="OrthoDB" id="250246at2"/>
<proteinExistence type="predicted"/>
<dbReference type="InterPro" id="IPR015424">
    <property type="entry name" value="PyrdxlP-dep_Trfase"/>
</dbReference>
<dbReference type="EMBL" id="FOFA01000008">
    <property type="protein sequence ID" value="SER07246.1"/>
    <property type="molecule type" value="Genomic_DNA"/>
</dbReference>
<evidence type="ECO:0000259" key="1">
    <source>
        <dbReference type="Pfam" id="PF00266"/>
    </source>
</evidence>
<dbReference type="Proteomes" id="UP000198504">
    <property type="component" value="Unassembled WGS sequence"/>
</dbReference>
<dbReference type="InterPro" id="IPR000192">
    <property type="entry name" value="Aminotrans_V_dom"/>
</dbReference>
<evidence type="ECO:0000313" key="2">
    <source>
        <dbReference type="EMBL" id="SER07246.1"/>
    </source>
</evidence>
<dbReference type="STRING" id="1036181.SAMN05421756_108190"/>
<dbReference type="Gene3D" id="3.90.1150.10">
    <property type="entry name" value="Aspartate Aminotransferase, domain 1"/>
    <property type="match status" value="1"/>
</dbReference>